<dbReference type="Pfam" id="PF00158">
    <property type="entry name" value="Sigma54_activat"/>
    <property type="match status" value="1"/>
</dbReference>
<dbReference type="CDD" id="cd00009">
    <property type="entry name" value="AAA"/>
    <property type="match status" value="1"/>
</dbReference>
<dbReference type="PROSITE" id="PS50045">
    <property type="entry name" value="SIGMA54_INTERACT_4"/>
    <property type="match status" value="1"/>
</dbReference>
<evidence type="ECO:0000313" key="5">
    <source>
        <dbReference type="Proteomes" id="UP000214610"/>
    </source>
</evidence>
<dbReference type="PROSITE" id="PS00675">
    <property type="entry name" value="SIGMA54_INTERACT_1"/>
    <property type="match status" value="1"/>
</dbReference>
<protein>
    <submittedName>
        <fullName evidence="4">Transcriptional regulator</fullName>
    </submittedName>
</protein>
<proteinExistence type="predicted"/>
<dbReference type="Proteomes" id="UP000214610">
    <property type="component" value="Unassembled WGS sequence"/>
</dbReference>
<dbReference type="GeneID" id="78362605"/>
<dbReference type="NCBIfam" id="NF038308">
    <property type="entry name" value="RNA_repair_RtcR"/>
    <property type="match status" value="1"/>
</dbReference>
<dbReference type="PANTHER" id="PTHR32071:SF14">
    <property type="entry name" value="TRANSCRIPTIONAL REGULATORY PROTEIN RTCR"/>
    <property type="match status" value="1"/>
</dbReference>
<dbReference type="Pfam" id="PF06956">
    <property type="entry name" value="RtcR"/>
    <property type="match status" value="1"/>
</dbReference>
<dbReference type="InterPro" id="IPR025662">
    <property type="entry name" value="Sigma_54_int_dom_ATP-bd_1"/>
</dbReference>
<name>A0A227KK64_9BURK</name>
<dbReference type="InterPro" id="IPR027417">
    <property type="entry name" value="P-loop_NTPase"/>
</dbReference>
<dbReference type="EMBL" id="NHMP01000004">
    <property type="protein sequence ID" value="OXE47589.1"/>
    <property type="molecule type" value="Genomic_DNA"/>
</dbReference>
<gene>
    <name evidence="4" type="ORF">ADH67_07275</name>
</gene>
<evidence type="ECO:0000256" key="2">
    <source>
        <dbReference type="ARBA" id="ARBA00022840"/>
    </source>
</evidence>
<evidence type="ECO:0000259" key="3">
    <source>
        <dbReference type="PROSITE" id="PS50045"/>
    </source>
</evidence>
<dbReference type="InterPro" id="IPR002078">
    <property type="entry name" value="Sigma_54_int"/>
</dbReference>
<accession>A0A227KK64</accession>
<dbReference type="GO" id="GO:0003700">
    <property type="term" value="F:DNA-binding transcription factor activity"/>
    <property type="evidence" value="ECO:0007669"/>
    <property type="project" value="InterPro"/>
</dbReference>
<reference evidence="5" key="1">
    <citation type="submission" date="2017-05" db="EMBL/GenBank/DDBJ databases">
        <title>Improved OligoMM genomes.</title>
        <authorList>
            <person name="Garzetti D."/>
        </authorList>
    </citation>
    <scope>NUCLEOTIDE SEQUENCE [LARGE SCALE GENOMIC DNA]</scope>
    <source>
        <strain evidence="5">YL45</strain>
    </source>
</reference>
<dbReference type="PIRSF" id="PIRSF037354">
    <property type="entry name" value="Txn_actvtr_RtcR"/>
    <property type="match status" value="1"/>
</dbReference>
<keyword evidence="1" id="KW-0547">Nucleotide-binding</keyword>
<dbReference type="AlphaFoldDB" id="A0A227KK64"/>
<dbReference type="InterPro" id="IPR003593">
    <property type="entry name" value="AAA+_ATPase"/>
</dbReference>
<organism evidence="4 5">
    <name type="scientific">Turicimonas muris</name>
    <dbReference type="NCBI Taxonomy" id="1796652"/>
    <lineage>
        <taxon>Bacteria</taxon>
        <taxon>Pseudomonadati</taxon>
        <taxon>Pseudomonadota</taxon>
        <taxon>Betaproteobacteria</taxon>
        <taxon>Burkholderiales</taxon>
        <taxon>Sutterellaceae</taxon>
        <taxon>Turicimonas</taxon>
    </lineage>
</organism>
<dbReference type="PANTHER" id="PTHR32071">
    <property type="entry name" value="TRANSCRIPTIONAL REGULATORY PROTEIN"/>
    <property type="match status" value="1"/>
</dbReference>
<keyword evidence="2" id="KW-0067">ATP-binding</keyword>
<keyword evidence="5" id="KW-1185">Reference proteome</keyword>
<dbReference type="RefSeq" id="WP_066594962.1">
    <property type="nucleotide sequence ID" value="NZ_CAJTBZ010000012.1"/>
</dbReference>
<dbReference type="SUPFAM" id="SSF52540">
    <property type="entry name" value="P-loop containing nucleoside triphosphate hydrolases"/>
    <property type="match status" value="1"/>
</dbReference>
<dbReference type="InterPro" id="IPR017183">
    <property type="entry name" value="Sigma54_dep_tscrpt_act_RtcR"/>
</dbReference>
<feature type="domain" description="Sigma-54 factor interaction" evidence="3">
    <location>
        <begin position="181"/>
        <end position="419"/>
    </location>
</feature>
<dbReference type="Gene3D" id="3.40.50.300">
    <property type="entry name" value="P-loop containing nucleotide triphosphate hydrolases"/>
    <property type="match status" value="1"/>
</dbReference>
<sequence length="527" mass="60444">MKKTVIFGFLGTNLDQPGRAKWSKWRPTVSLGQQEDLMVARYELFYDVPYQKLASSVREDFLQVSPETEFNTHQIRLRDPWDFQTVYSGIFDFLKTYKFDTDNEEYLVHITTGTHVIQICLFLLTESRHIPGKILQTQMQKYGDPTGTYTIIDLDLSKYDMIAERFHQEQKEGVHFLKSGIETKNPVFNTMIRELATVSIKSKSPILLTGDTGVGKTKMARLIYDWKKQQRMVSGSFVELNCATLRGDACMSALFGHVKGAFTGAVNHREGLLKAADGGLLFLDEIGELGLDEQAMLLRALEEKRFYPLGSDVESKSDFQLICGTNKNLSAMVKEGKFREDLLARIQLWSFKIPSLKERPEDIEPNLDYELQQVSVNTGTQFSFNKEAREKFLQLSKSDQALWKSNFRDLSGAVMRMATLSDGGRITEDTVDSEWKRLVHRWHPDEKVPLPYASSSVITNEKWNKLDLFDRCQLEKVIEVCKTSKSLADASRKLFSNSILEKKSCNDSDRLRKYLAKFGLCWKDFHS</sequence>
<comment type="caution">
    <text evidence="4">The sequence shown here is derived from an EMBL/GenBank/DDBJ whole genome shotgun (WGS) entry which is preliminary data.</text>
</comment>
<dbReference type="SMART" id="SM00382">
    <property type="entry name" value="AAA"/>
    <property type="match status" value="1"/>
</dbReference>
<evidence type="ECO:0000313" key="4">
    <source>
        <dbReference type="EMBL" id="OXE47589.1"/>
    </source>
</evidence>
<dbReference type="InterPro" id="IPR009715">
    <property type="entry name" value="RtcR"/>
</dbReference>
<evidence type="ECO:0000256" key="1">
    <source>
        <dbReference type="ARBA" id="ARBA00022741"/>
    </source>
</evidence>
<dbReference type="Gene3D" id="1.10.8.60">
    <property type="match status" value="1"/>
</dbReference>
<dbReference type="GO" id="GO:0005524">
    <property type="term" value="F:ATP binding"/>
    <property type="evidence" value="ECO:0007669"/>
    <property type="project" value="UniProtKB-KW"/>
</dbReference>